<name>A0A1U7SBV4_ALLSI</name>
<dbReference type="AlphaFoldDB" id="A0A1U7SBV4"/>
<comment type="function">
    <text evidence="1">Odorant receptor.</text>
</comment>
<gene>
    <name evidence="16" type="primary">LOC102386378</name>
</gene>
<proteinExistence type="inferred from homology"/>
<dbReference type="PANTHER" id="PTHR48018">
    <property type="entry name" value="OLFACTORY RECEPTOR"/>
    <property type="match status" value="1"/>
</dbReference>
<evidence type="ECO:0000256" key="4">
    <source>
        <dbReference type="ARBA" id="ARBA00022475"/>
    </source>
</evidence>
<keyword evidence="4 13" id="KW-1003">Cell membrane</keyword>
<dbReference type="InterPro" id="IPR017452">
    <property type="entry name" value="GPCR_Rhodpsn_7TM"/>
</dbReference>
<feature type="transmembrane region" description="Helical" evidence="13">
    <location>
        <begin position="91"/>
        <end position="118"/>
    </location>
</feature>
<dbReference type="InterPro" id="IPR000725">
    <property type="entry name" value="Olfact_rcpt"/>
</dbReference>
<evidence type="ECO:0000256" key="12">
    <source>
        <dbReference type="RuleBase" id="RU000688"/>
    </source>
</evidence>
<dbReference type="InParanoid" id="A0A1U7SBV4"/>
<comment type="subcellular location">
    <subcellularLocation>
        <location evidence="2 13">Cell membrane</location>
        <topology evidence="2 13">Multi-pass membrane protein</topology>
    </subcellularLocation>
</comment>
<evidence type="ECO:0000259" key="14">
    <source>
        <dbReference type="PROSITE" id="PS50262"/>
    </source>
</evidence>
<feature type="transmembrane region" description="Helical" evidence="13">
    <location>
        <begin position="273"/>
        <end position="292"/>
    </location>
</feature>
<evidence type="ECO:0000256" key="7">
    <source>
        <dbReference type="ARBA" id="ARBA00023040"/>
    </source>
</evidence>
<dbReference type="PRINTS" id="PR00237">
    <property type="entry name" value="GPCRRHODOPSN"/>
</dbReference>
<dbReference type="Proteomes" id="UP000189705">
    <property type="component" value="Unplaced"/>
</dbReference>
<dbReference type="CDD" id="cd15417">
    <property type="entry name" value="7tmA_OR5A1-like"/>
    <property type="match status" value="1"/>
</dbReference>
<evidence type="ECO:0000256" key="10">
    <source>
        <dbReference type="ARBA" id="ARBA00023180"/>
    </source>
</evidence>
<dbReference type="Pfam" id="PF13853">
    <property type="entry name" value="7tm_4"/>
    <property type="match status" value="1"/>
</dbReference>
<keyword evidence="8 13" id="KW-0472">Membrane</keyword>
<dbReference type="PROSITE" id="PS00237">
    <property type="entry name" value="G_PROTEIN_RECEP_F1_1"/>
    <property type="match status" value="1"/>
</dbReference>
<organism evidence="15 16">
    <name type="scientific">Alligator sinensis</name>
    <name type="common">Chinese alligator</name>
    <dbReference type="NCBI Taxonomy" id="38654"/>
    <lineage>
        <taxon>Eukaryota</taxon>
        <taxon>Metazoa</taxon>
        <taxon>Chordata</taxon>
        <taxon>Craniata</taxon>
        <taxon>Vertebrata</taxon>
        <taxon>Euteleostomi</taxon>
        <taxon>Archelosauria</taxon>
        <taxon>Archosauria</taxon>
        <taxon>Crocodylia</taxon>
        <taxon>Alligatoridae</taxon>
        <taxon>Alligatorinae</taxon>
        <taxon>Alligator</taxon>
    </lineage>
</organism>
<feature type="transmembrane region" description="Helical" evidence="13">
    <location>
        <begin position="130"/>
        <end position="154"/>
    </location>
</feature>
<feature type="transmembrane region" description="Helical" evidence="13">
    <location>
        <begin position="22"/>
        <end position="48"/>
    </location>
</feature>
<dbReference type="Gene3D" id="1.20.1070.10">
    <property type="entry name" value="Rhodopsin 7-helix transmembrane proteins"/>
    <property type="match status" value="1"/>
</dbReference>
<evidence type="ECO:0000256" key="9">
    <source>
        <dbReference type="ARBA" id="ARBA00023170"/>
    </source>
</evidence>
<evidence type="ECO:0000256" key="6">
    <source>
        <dbReference type="ARBA" id="ARBA00022989"/>
    </source>
</evidence>
<feature type="transmembrane region" description="Helical" evidence="13">
    <location>
        <begin position="242"/>
        <end position="261"/>
    </location>
</feature>
<keyword evidence="13" id="KW-0716">Sensory transduction</keyword>
<dbReference type="GO" id="GO:0004930">
    <property type="term" value="F:G protein-coupled receptor activity"/>
    <property type="evidence" value="ECO:0007669"/>
    <property type="project" value="UniProtKB-KW"/>
</dbReference>
<evidence type="ECO:0000256" key="3">
    <source>
        <dbReference type="ARBA" id="ARBA00010663"/>
    </source>
</evidence>
<dbReference type="GeneID" id="102386378"/>
<accession>A0A1U7SBV4</accession>
<dbReference type="FunFam" id="1.10.1220.70:FF:000001">
    <property type="entry name" value="Olfactory receptor"/>
    <property type="match status" value="1"/>
</dbReference>
<dbReference type="GO" id="GO:0005886">
    <property type="term" value="C:plasma membrane"/>
    <property type="evidence" value="ECO:0007669"/>
    <property type="project" value="UniProtKB-SubCell"/>
</dbReference>
<evidence type="ECO:0000256" key="13">
    <source>
        <dbReference type="RuleBase" id="RU363047"/>
    </source>
</evidence>
<evidence type="ECO:0000256" key="1">
    <source>
        <dbReference type="ARBA" id="ARBA00002936"/>
    </source>
</evidence>
<reference evidence="16" key="1">
    <citation type="submission" date="2025-08" db="UniProtKB">
        <authorList>
            <consortium name="RefSeq"/>
        </authorList>
    </citation>
    <scope>IDENTIFICATION</scope>
</reference>
<evidence type="ECO:0000256" key="5">
    <source>
        <dbReference type="ARBA" id="ARBA00022692"/>
    </source>
</evidence>
<evidence type="ECO:0000256" key="2">
    <source>
        <dbReference type="ARBA" id="ARBA00004651"/>
    </source>
</evidence>
<evidence type="ECO:0000256" key="8">
    <source>
        <dbReference type="ARBA" id="ARBA00023136"/>
    </source>
</evidence>
<feature type="domain" description="G-protein coupled receptors family 1 profile" evidence="14">
    <location>
        <begin position="41"/>
        <end position="290"/>
    </location>
</feature>
<feature type="transmembrane region" description="Helical" evidence="13">
    <location>
        <begin position="197"/>
        <end position="221"/>
    </location>
</feature>
<comment type="similarity">
    <text evidence="3 12">Belongs to the G-protein coupled receptor 1 family.</text>
</comment>
<evidence type="ECO:0000256" key="11">
    <source>
        <dbReference type="ARBA" id="ARBA00023224"/>
    </source>
</evidence>
<keyword evidence="6 13" id="KW-1133">Transmembrane helix</keyword>
<dbReference type="InterPro" id="IPR000276">
    <property type="entry name" value="GPCR_Rhodpsn"/>
</dbReference>
<dbReference type="eggNOG" id="ENOG502RF13">
    <property type="taxonomic scope" value="Eukaryota"/>
</dbReference>
<dbReference type="PROSITE" id="PS50262">
    <property type="entry name" value="G_PROTEIN_RECEP_F1_2"/>
    <property type="match status" value="1"/>
</dbReference>
<dbReference type="SUPFAM" id="SSF81321">
    <property type="entry name" value="Family A G protein-coupled receptor-like"/>
    <property type="match status" value="1"/>
</dbReference>
<dbReference type="KEGG" id="asn:102386378"/>
<keyword evidence="15" id="KW-1185">Reference proteome</keyword>
<keyword evidence="7 12" id="KW-0297">G-protein coupled receptor</keyword>
<feature type="transmembrane region" description="Helical" evidence="13">
    <location>
        <begin position="60"/>
        <end position="79"/>
    </location>
</feature>
<dbReference type="PRINTS" id="PR00245">
    <property type="entry name" value="OLFACTORYR"/>
</dbReference>
<dbReference type="RefSeq" id="XP_006034849.1">
    <property type="nucleotide sequence ID" value="XM_006034787.3"/>
</dbReference>
<dbReference type="FunFam" id="1.20.1070.10:FF:000003">
    <property type="entry name" value="Olfactory receptor"/>
    <property type="match status" value="1"/>
</dbReference>
<keyword evidence="13" id="KW-0552">Olfaction</keyword>
<keyword evidence="9 12" id="KW-0675">Receptor</keyword>
<evidence type="ECO:0000313" key="15">
    <source>
        <dbReference type="Proteomes" id="UP000189705"/>
    </source>
</evidence>
<sequence>MVKENCSQVTEFLFTEFTADPAIQVMLFMLFLGIYLTTMVGNLGIIFLIRADYQLHTPMYYFLGNLAFVDICYSTLITPKLMADLITKRKAISYAGCAVQVFTLCLFGVTECILLATMAYDRYVAICTPLVYSVIMSPRLCVQLVIGSFLAGWVNAVTQTAGMLQLTFCGSNVIDLFFCDISPLLSLSNSDTTINHIVILVVTVVFGVFSILIVLISYIFILSTILRIHSTKGKCKAFSTCASHFMAVSVFYGTCLCIYLKSNSNNSQAKDKVLSVFYTVVTPMLNPLIYSLRNKEVKDALRKVINKKCYF</sequence>
<keyword evidence="10" id="KW-0325">Glycoprotein</keyword>
<keyword evidence="5 12" id="KW-0812">Transmembrane</keyword>
<evidence type="ECO:0000313" key="16">
    <source>
        <dbReference type="RefSeq" id="XP_006034849.1"/>
    </source>
</evidence>
<protein>
    <recommendedName>
        <fullName evidence="13">Olfactory receptor</fullName>
    </recommendedName>
</protein>
<dbReference type="GO" id="GO:0004984">
    <property type="term" value="F:olfactory receptor activity"/>
    <property type="evidence" value="ECO:0007669"/>
    <property type="project" value="InterPro"/>
</dbReference>
<keyword evidence="11 12" id="KW-0807">Transducer</keyword>